<keyword evidence="11" id="KW-1185">Reference proteome</keyword>
<organism evidence="10 11">
    <name type="scientific">Phialemonium thermophilum</name>
    <dbReference type="NCBI Taxonomy" id="223376"/>
    <lineage>
        <taxon>Eukaryota</taxon>
        <taxon>Fungi</taxon>
        <taxon>Dikarya</taxon>
        <taxon>Ascomycota</taxon>
        <taxon>Pezizomycotina</taxon>
        <taxon>Sordariomycetes</taxon>
        <taxon>Sordariomycetidae</taxon>
        <taxon>Cephalothecales</taxon>
        <taxon>Cephalothecaceae</taxon>
        <taxon>Phialemonium</taxon>
    </lineage>
</organism>
<evidence type="ECO:0000256" key="1">
    <source>
        <dbReference type="ARBA" id="ARBA00004448"/>
    </source>
</evidence>
<evidence type="ECO:0000256" key="2">
    <source>
        <dbReference type="ARBA" id="ARBA00022448"/>
    </source>
</evidence>
<keyword evidence="4" id="KW-0677">Repeat</keyword>
<keyword evidence="5" id="KW-0999">Mitochondrion inner membrane</keyword>
<accession>A0ABR3VER4</accession>
<gene>
    <name evidence="10" type="ORF">VTK73DRAFT_3823</name>
</gene>
<dbReference type="InterPro" id="IPR018108">
    <property type="entry name" value="MCP_transmembrane"/>
</dbReference>
<comment type="subcellular location">
    <subcellularLocation>
        <location evidence="1">Mitochondrion inner membrane</location>
        <topology evidence="1">Multi-pass membrane protein</topology>
    </subcellularLocation>
</comment>
<evidence type="ECO:0000256" key="7">
    <source>
        <dbReference type="ARBA" id="ARBA00023128"/>
    </source>
</evidence>
<dbReference type="SUPFAM" id="SSF103506">
    <property type="entry name" value="Mitochondrial carrier"/>
    <property type="match status" value="1"/>
</dbReference>
<dbReference type="PANTHER" id="PTHR45829">
    <property type="entry name" value="MITOCHONDRIAL CARRIER PROTEIN RIM2"/>
    <property type="match status" value="1"/>
</dbReference>
<evidence type="ECO:0000256" key="5">
    <source>
        <dbReference type="ARBA" id="ARBA00022792"/>
    </source>
</evidence>
<sequence length="150" mass="16038">MCFAQGFSPTFITNDRATGVRCRAWPLLASAAARKLSPPHSGDLWDPRLHQGQRGLAGAVSRARVSIAGVAPATAVKFYVYGNCKRLGASVLDRSQDDPLVHAQAAVLAGIATATATNLICLVKTRLQLDRFQAEGGVTRQYQGSVDFVR</sequence>
<comment type="caution">
    <text evidence="10">The sequence shown here is derived from an EMBL/GenBank/DDBJ whole genome shotgun (WGS) entry which is preliminary data.</text>
</comment>
<evidence type="ECO:0000313" key="11">
    <source>
        <dbReference type="Proteomes" id="UP001586593"/>
    </source>
</evidence>
<dbReference type="PROSITE" id="PS50920">
    <property type="entry name" value="SOLCAR"/>
    <property type="match status" value="1"/>
</dbReference>
<reference evidence="10 11" key="1">
    <citation type="journal article" date="2024" name="Commun. Biol.">
        <title>Comparative genomic analysis of thermophilic fungi reveals convergent evolutionary adaptations and gene losses.</title>
        <authorList>
            <person name="Steindorff A.S."/>
            <person name="Aguilar-Pontes M.V."/>
            <person name="Robinson A.J."/>
            <person name="Andreopoulos B."/>
            <person name="LaButti K."/>
            <person name="Kuo A."/>
            <person name="Mondo S."/>
            <person name="Riley R."/>
            <person name="Otillar R."/>
            <person name="Haridas S."/>
            <person name="Lipzen A."/>
            <person name="Grimwood J."/>
            <person name="Schmutz J."/>
            <person name="Clum A."/>
            <person name="Reid I.D."/>
            <person name="Moisan M.C."/>
            <person name="Butler G."/>
            <person name="Nguyen T.T.M."/>
            <person name="Dewar K."/>
            <person name="Conant G."/>
            <person name="Drula E."/>
            <person name="Henrissat B."/>
            <person name="Hansel C."/>
            <person name="Singer S."/>
            <person name="Hutchinson M.I."/>
            <person name="de Vries R.P."/>
            <person name="Natvig D.O."/>
            <person name="Powell A.J."/>
            <person name="Tsang A."/>
            <person name="Grigoriev I.V."/>
        </authorList>
    </citation>
    <scope>NUCLEOTIDE SEQUENCE [LARGE SCALE GENOMIC DNA]</scope>
    <source>
        <strain evidence="10 11">ATCC 24622</strain>
    </source>
</reference>
<evidence type="ECO:0000256" key="6">
    <source>
        <dbReference type="ARBA" id="ARBA00022989"/>
    </source>
</evidence>
<name>A0ABR3VER4_9PEZI</name>
<dbReference type="PANTHER" id="PTHR45829:SF4">
    <property type="entry name" value="MITOCHONDRIAL CARRIER PROTEIN RIM2"/>
    <property type="match status" value="1"/>
</dbReference>
<keyword evidence="2" id="KW-0813">Transport</keyword>
<evidence type="ECO:0000256" key="3">
    <source>
        <dbReference type="ARBA" id="ARBA00022692"/>
    </source>
</evidence>
<evidence type="ECO:0000313" key="10">
    <source>
        <dbReference type="EMBL" id="KAL1840202.1"/>
    </source>
</evidence>
<dbReference type="EMBL" id="JAZHXJ010002233">
    <property type="protein sequence ID" value="KAL1840202.1"/>
    <property type="molecule type" value="Genomic_DNA"/>
</dbReference>
<feature type="repeat" description="Solcar" evidence="9">
    <location>
        <begin position="97"/>
        <end position="150"/>
    </location>
</feature>
<dbReference type="Proteomes" id="UP001586593">
    <property type="component" value="Unassembled WGS sequence"/>
</dbReference>
<keyword evidence="6" id="KW-1133">Transmembrane helix</keyword>
<dbReference type="Gene3D" id="1.50.40.10">
    <property type="entry name" value="Mitochondrial carrier domain"/>
    <property type="match status" value="1"/>
</dbReference>
<evidence type="ECO:0000256" key="9">
    <source>
        <dbReference type="PROSITE-ProRule" id="PRU00282"/>
    </source>
</evidence>
<keyword evidence="8 9" id="KW-0472">Membrane</keyword>
<keyword evidence="7" id="KW-0496">Mitochondrion</keyword>
<protein>
    <submittedName>
        <fullName evidence="10">Uncharacterized protein</fullName>
    </submittedName>
</protein>
<keyword evidence="3 9" id="KW-0812">Transmembrane</keyword>
<evidence type="ECO:0000256" key="4">
    <source>
        <dbReference type="ARBA" id="ARBA00022737"/>
    </source>
</evidence>
<proteinExistence type="predicted"/>
<dbReference type="InterPro" id="IPR023395">
    <property type="entry name" value="MCP_dom_sf"/>
</dbReference>
<evidence type="ECO:0000256" key="8">
    <source>
        <dbReference type="ARBA" id="ARBA00023136"/>
    </source>
</evidence>
<dbReference type="InterPro" id="IPR049562">
    <property type="entry name" value="SLC25A33/36-like"/>
</dbReference>